<organism evidence="2 3">
    <name type="scientific">Ceratobasidium theobromae</name>
    <dbReference type="NCBI Taxonomy" id="1582974"/>
    <lineage>
        <taxon>Eukaryota</taxon>
        <taxon>Fungi</taxon>
        <taxon>Dikarya</taxon>
        <taxon>Basidiomycota</taxon>
        <taxon>Agaricomycotina</taxon>
        <taxon>Agaricomycetes</taxon>
        <taxon>Cantharellales</taxon>
        <taxon>Ceratobasidiaceae</taxon>
        <taxon>Ceratobasidium</taxon>
    </lineage>
</organism>
<keyword evidence="1" id="KW-0812">Transmembrane</keyword>
<feature type="transmembrane region" description="Helical" evidence="1">
    <location>
        <begin position="48"/>
        <end position="68"/>
    </location>
</feature>
<keyword evidence="1" id="KW-0472">Membrane</keyword>
<dbReference type="Proteomes" id="UP000383932">
    <property type="component" value="Unassembled WGS sequence"/>
</dbReference>
<dbReference type="EMBL" id="SSOP01000012">
    <property type="protein sequence ID" value="KAB5595166.1"/>
    <property type="molecule type" value="Genomic_DNA"/>
</dbReference>
<evidence type="ECO:0000256" key="1">
    <source>
        <dbReference type="SAM" id="Phobius"/>
    </source>
</evidence>
<evidence type="ECO:0000313" key="3">
    <source>
        <dbReference type="Proteomes" id="UP000383932"/>
    </source>
</evidence>
<comment type="caution">
    <text evidence="2">The sequence shown here is derived from an EMBL/GenBank/DDBJ whole genome shotgun (WGS) entry which is preliminary data.</text>
</comment>
<name>A0A5N5QVG4_9AGAM</name>
<sequence length="438" mass="47587">MSVSRLAMRSARTQLRAGPRTRIPVARFNSTIAGNSTGRDSVIQNGHFMSGLAGGGAVLVGGYLMYYFSDLKTAVDASNRVTSTLKNAKDQVRQSIPPPNEALSYLRSVARSYAVFIPGGAASIDSVFDSVDELHAAHREEVDAIISGAYKDIKKIIDERKSVNVDSVLAVLGVLQKRAAELGNVTGNLTSDAVAPILERHPKLRDSIGGSWDEFKDFAKRNGPAVKKLYDDTANKIVDTVQSKGVTPTSIATIVQIVRDKSEEAKKVAENTAKDAWERARKQAGPTLDKIPEIKKTLDENASVLMSIGGGGIAAMSGANVREIWNRIRQVADIKGGINEDRVNELKDFILEKVEEAKRGGQKKITNKITGGGFENMVKMIPGGEEVLNSTPDLKELFQLTQSKSDEAQKLTRETYDDILKVFKEKAEKAKHLGQGAH</sequence>
<protein>
    <submittedName>
        <fullName evidence="2">Uncharacterized protein</fullName>
    </submittedName>
</protein>
<evidence type="ECO:0000313" key="2">
    <source>
        <dbReference type="EMBL" id="KAB5595166.1"/>
    </source>
</evidence>
<accession>A0A5N5QVG4</accession>
<proteinExistence type="predicted"/>
<gene>
    <name evidence="2" type="ORF">CTheo_1454</name>
</gene>
<dbReference type="AlphaFoldDB" id="A0A5N5QVG4"/>
<reference evidence="2 3" key="1">
    <citation type="journal article" date="2019" name="Fungal Biol. Biotechnol.">
        <title>Draft genome sequence of fastidious pathogen Ceratobasidium theobromae, which causes vascular-streak dieback in Theobroma cacao.</title>
        <authorList>
            <person name="Ali S.S."/>
            <person name="Asman A."/>
            <person name="Shao J."/>
            <person name="Firmansyah A.P."/>
            <person name="Susilo A.W."/>
            <person name="Rosmana A."/>
            <person name="McMahon P."/>
            <person name="Junaid M."/>
            <person name="Guest D."/>
            <person name="Kheng T.Y."/>
            <person name="Meinhardt L.W."/>
            <person name="Bailey B.A."/>
        </authorList>
    </citation>
    <scope>NUCLEOTIDE SEQUENCE [LARGE SCALE GENOMIC DNA]</scope>
    <source>
        <strain evidence="2 3">CT2</strain>
    </source>
</reference>
<dbReference type="OrthoDB" id="3883941at2759"/>
<keyword evidence="1" id="KW-1133">Transmembrane helix</keyword>
<keyword evidence="3" id="KW-1185">Reference proteome</keyword>